<sequence length="89" mass="10565">MRIDFSNIGDYEDFYSEIAGKQEWAGGFINDLKTFMEEIKKNEHLQLEFINMSVGQLEDFEELLEMLDDLSSELSNFVFTYRLEQFDSE</sequence>
<dbReference type="AlphaFoldDB" id="A0A1M6GYI1"/>
<dbReference type="EMBL" id="FQYI01000010">
    <property type="protein sequence ID" value="SHJ14925.1"/>
    <property type="molecule type" value="Genomic_DNA"/>
</dbReference>
<dbReference type="RefSeq" id="WP_073180610.1">
    <property type="nucleotide sequence ID" value="NZ_FQYI01000010.1"/>
</dbReference>
<gene>
    <name evidence="1" type="ORF">SAMN05443429_11074</name>
</gene>
<dbReference type="Proteomes" id="UP000184335">
    <property type="component" value="Unassembled WGS sequence"/>
</dbReference>
<dbReference type="OrthoDB" id="7575400at2"/>
<keyword evidence="2" id="KW-1185">Reference proteome</keyword>
<accession>A0A1M6GYI1</accession>
<proteinExistence type="predicted"/>
<reference evidence="1 2" key="1">
    <citation type="submission" date="2016-11" db="EMBL/GenBank/DDBJ databases">
        <authorList>
            <person name="Jaros S."/>
            <person name="Januszkiewicz K."/>
            <person name="Wedrychowicz H."/>
        </authorList>
    </citation>
    <scope>NUCLEOTIDE SEQUENCE [LARGE SCALE GENOMIC DNA]</scope>
    <source>
        <strain evidence="1 2">DSM 25479</strain>
    </source>
</reference>
<protein>
    <submittedName>
        <fullName evidence="1">Ribonuclease inhibitor</fullName>
    </submittedName>
</protein>
<evidence type="ECO:0000313" key="1">
    <source>
        <dbReference type="EMBL" id="SHJ14925.1"/>
    </source>
</evidence>
<evidence type="ECO:0000313" key="2">
    <source>
        <dbReference type="Proteomes" id="UP000184335"/>
    </source>
</evidence>
<dbReference type="Gene3D" id="3.30.370.10">
    <property type="entry name" value="Barstar-like"/>
    <property type="match status" value="1"/>
</dbReference>
<dbReference type="InterPro" id="IPR035905">
    <property type="entry name" value="Barstar-like_sf"/>
</dbReference>
<organism evidence="1 2">
    <name type="scientific">Cruoricaptor ignavus</name>
    <dbReference type="NCBI Taxonomy" id="1118202"/>
    <lineage>
        <taxon>Bacteria</taxon>
        <taxon>Pseudomonadati</taxon>
        <taxon>Bacteroidota</taxon>
        <taxon>Flavobacteriia</taxon>
        <taxon>Flavobacteriales</taxon>
        <taxon>Weeksellaceae</taxon>
        <taxon>Cruoricaptor</taxon>
    </lineage>
</organism>
<name>A0A1M6GYI1_9FLAO</name>
<dbReference type="STRING" id="1118202.SAMN05443429_11074"/>
<dbReference type="SUPFAM" id="SSF52038">
    <property type="entry name" value="Barstar-related"/>
    <property type="match status" value="1"/>
</dbReference>